<sequence>MSCFVFRVNYGASFEFVRASLLEGKLRQTLAPSSGRIRRRSKHSPGLRTSAARGASIF</sequence>
<feature type="compositionally biased region" description="Basic residues" evidence="1">
    <location>
        <begin position="36"/>
        <end position="45"/>
    </location>
</feature>
<evidence type="ECO:0000313" key="2">
    <source>
        <dbReference type="EMBL" id="HIS98444.1"/>
    </source>
</evidence>
<organism evidence="2 3">
    <name type="scientific">Candidatus Scatomorpha pullistercoris</name>
    <dbReference type="NCBI Taxonomy" id="2840929"/>
    <lineage>
        <taxon>Bacteria</taxon>
        <taxon>Bacillati</taxon>
        <taxon>Bacillota</taxon>
        <taxon>Clostridia</taxon>
        <taxon>Eubacteriales</taxon>
        <taxon>Candidatus Scatomorpha</taxon>
    </lineage>
</organism>
<evidence type="ECO:0000313" key="3">
    <source>
        <dbReference type="Proteomes" id="UP000886876"/>
    </source>
</evidence>
<reference evidence="2" key="2">
    <citation type="journal article" date="2021" name="PeerJ">
        <title>Extensive microbial diversity within the chicken gut microbiome revealed by metagenomics and culture.</title>
        <authorList>
            <person name="Gilroy R."/>
            <person name="Ravi A."/>
            <person name="Getino M."/>
            <person name="Pursley I."/>
            <person name="Horton D.L."/>
            <person name="Alikhan N.F."/>
            <person name="Baker D."/>
            <person name="Gharbi K."/>
            <person name="Hall N."/>
            <person name="Watson M."/>
            <person name="Adriaenssens E.M."/>
            <person name="Foster-Nyarko E."/>
            <person name="Jarju S."/>
            <person name="Secka A."/>
            <person name="Antonio M."/>
            <person name="Oren A."/>
            <person name="Chaudhuri R.R."/>
            <person name="La Ragione R."/>
            <person name="Hildebrand F."/>
            <person name="Pallen M.J."/>
        </authorList>
    </citation>
    <scope>NUCLEOTIDE SEQUENCE</scope>
    <source>
        <strain evidence="2">ChiHecec3B27-6122</strain>
    </source>
</reference>
<reference evidence="2" key="1">
    <citation type="submission" date="2020-10" db="EMBL/GenBank/DDBJ databases">
        <authorList>
            <person name="Gilroy R."/>
        </authorList>
    </citation>
    <scope>NUCLEOTIDE SEQUENCE</scope>
    <source>
        <strain evidence="2">ChiHecec3B27-6122</strain>
    </source>
</reference>
<comment type="caution">
    <text evidence="2">The sequence shown here is derived from an EMBL/GenBank/DDBJ whole genome shotgun (WGS) entry which is preliminary data.</text>
</comment>
<dbReference type="Proteomes" id="UP000886876">
    <property type="component" value="Unassembled WGS sequence"/>
</dbReference>
<proteinExistence type="predicted"/>
<accession>A0A9D1G862</accession>
<name>A0A9D1G862_9FIRM</name>
<feature type="region of interest" description="Disordered" evidence="1">
    <location>
        <begin position="33"/>
        <end position="58"/>
    </location>
</feature>
<evidence type="ECO:0000256" key="1">
    <source>
        <dbReference type="SAM" id="MobiDB-lite"/>
    </source>
</evidence>
<protein>
    <submittedName>
        <fullName evidence="2">Uncharacterized protein</fullName>
    </submittedName>
</protein>
<dbReference type="AlphaFoldDB" id="A0A9D1G862"/>
<dbReference type="EMBL" id="DVJS01000265">
    <property type="protein sequence ID" value="HIS98444.1"/>
    <property type="molecule type" value="Genomic_DNA"/>
</dbReference>
<gene>
    <name evidence="2" type="ORF">IAD42_10750</name>
</gene>